<name>A0A2S2C6B9_9NOCA</name>
<proteinExistence type="inferred from homology"/>
<keyword evidence="3" id="KW-0378">Hydrolase</keyword>
<keyword evidence="6" id="KW-0732">Signal</keyword>
<dbReference type="PROSITE" id="PS51257">
    <property type="entry name" value="PROKAR_LIPOPROTEIN"/>
    <property type="match status" value="1"/>
</dbReference>
<evidence type="ECO:0000256" key="3">
    <source>
        <dbReference type="ARBA" id="ARBA00022801"/>
    </source>
</evidence>
<feature type="region of interest" description="Disordered" evidence="5">
    <location>
        <begin position="34"/>
        <end position="55"/>
    </location>
</feature>
<dbReference type="InterPro" id="IPR011055">
    <property type="entry name" value="Dup_hybrid_motif"/>
</dbReference>
<dbReference type="Pfam" id="PF00877">
    <property type="entry name" value="NLPC_P60"/>
    <property type="match status" value="1"/>
</dbReference>
<dbReference type="AlphaFoldDB" id="A0A2S2C6B9"/>
<dbReference type="InterPro" id="IPR038765">
    <property type="entry name" value="Papain-like_cys_pep_sf"/>
</dbReference>
<dbReference type="GO" id="GO:0008234">
    <property type="term" value="F:cysteine-type peptidase activity"/>
    <property type="evidence" value="ECO:0007669"/>
    <property type="project" value="UniProtKB-KW"/>
</dbReference>
<evidence type="ECO:0000256" key="1">
    <source>
        <dbReference type="ARBA" id="ARBA00007074"/>
    </source>
</evidence>
<dbReference type="Proteomes" id="UP000245711">
    <property type="component" value="Plasmid pRB98"/>
</dbReference>
<dbReference type="RefSeq" id="WP_109335873.1">
    <property type="nucleotide sequence ID" value="NZ_CP021355.1"/>
</dbReference>
<evidence type="ECO:0000256" key="5">
    <source>
        <dbReference type="SAM" id="MobiDB-lite"/>
    </source>
</evidence>
<dbReference type="PANTHER" id="PTHR47359:SF3">
    <property type="entry name" value="NLP_P60 DOMAIN-CONTAINING PROTEIN-RELATED"/>
    <property type="match status" value="1"/>
</dbReference>
<dbReference type="Pfam" id="PF01551">
    <property type="entry name" value="Peptidase_M23"/>
    <property type="match status" value="1"/>
</dbReference>
<feature type="signal peptide" evidence="6">
    <location>
        <begin position="1"/>
        <end position="22"/>
    </location>
</feature>
<geneLocation type="plasmid" evidence="9">
    <name>prb98</name>
</geneLocation>
<dbReference type="CDD" id="cd12797">
    <property type="entry name" value="M23_peptidase"/>
    <property type="match status" value="1"/>
</dbReference>
<evidence type="ECO:0000256" key="4">
    <source>
        <dbReference type="ARBA" id="ARBA00022807"/>
    </source>
</evidence>
<dbReference type="InterPro" id="IPR031304">
    <property type="entry name" value="SLT_2"/>
</dbReference>
<dbReference type="EMBL" id="CP021355">
    <property type="protein sequence ID" value="AWK76420.1"/>
    <property type="molecule type" value="Genomic_DNA"/>
</dbReference>
<dbReference type="PROSITE" id="PS51935">
    <property type="entry name" value="NLPC_P60"/>
    <property type="match status" value="1"/>
</dbReference>
<evidence type="ECO:0000313" key="9">
    <source>
        <dbReference type="Proteomes" id="UP000245711"/>
    </source>
</evidence>
<dbReference type="Gene3D" id="2.70.70.10">
    <property type="entry name" value="Glucose Permease (Domain IIA)"/>
    <property type="match status" value="1"/>
</dbReference>
<evidence type="ECO:0000259" key="7">
    <source>
        <dbReference type="PROSITE" id="PS51935"/>
    </source>
</evidence>
<evidence type="ECO:0000313" key="8">
    <source>
        <dbReference type="EMBL" id="AWK76420.1"/>
    </source>
</evidence>
<evidence type="ECO:0000256" key="2">
    <source>
        <dbReference type="ARBA" id="ARBA00022670"/>
    </source>
</evidence>
<dbReference type="InterPro" id="IPR051794">
    <property type="entry name" value="PG_Endopeptidase_C40"/>
</dbReference>
<keyword evidence="9" id="KW-1185">Reference proteome</keyword>
<feature type="chain" id="PRO_5015602069" evidence="6">
    <location>
        <begin position="23"/>
        <end position="530"/>
    </location>
</feature>
<organism evidence="8 9">
    <name type="scientific">Rhodococcus oxybenzonivorans</name>
    <dbReference type="NCBI Taxonomy" id="1990687"/>
    <lineage>
        <taxon>Bacteria</taxon>
        <taxon>Bacillati</taxon>
        <taxon>Actinomycetota</taxon>
        <taxon>Actinomycetes</taxon>
        <taxon>Mycobacteriales</taxon>
        <taxon>Nocardiaceae</taxon>
        <taxon>Rhodococcus</taxon>
    </lineage>
</organism>
<dbReference type="KEGG" id="roz:CBI38_33985"/>
<keyword evidence="8" id="KW-0614">Plasmid</keyword>
<dbReference type="CDD" id="cd13399">
    <property type="entry name" value="Slt35-like"/>
    <property type="match status" value="1"/>
</dbReference>
<dbReference type="Gene3D" id="1.10.530.10">
    <property type="match status" value="1"/>
</dbReference>
<gene>
    <name evidence="8" type="ORF">CBI38_33985</name>
</gene>
<comment type="similarity">
    <text evidence="1">Belongs to the peptidase C40 family.</text>
</comment>
<dbReference type="Pfam" id="PF13406">
    <property type="entry name" value="SLT_2"/>
    <property type="match status" value="1"/>
</dbReference>
<dbReference type="InterPro" id="IPR023346">
    <property type="entry name" value="Lysozyme-like_dom_sf"/>
</dbReference>
<dbReference type="GO" id="GO:0006508">
    <property type="term" value="P:proteolysis"/>
    <property type="evidence" value="ECO:0007669"/>
    <property type="project" value="UniProtKB-KW"/>
</dbReference>
<keyword evidence="2" id="KW-0645">Protease</keyword>
<dbReference type="InterPro" id="IPR000064">
    <property type="entry name" value="NLP_P60_dom"/>
</dbReference>
<dbReference type="SUPFAM" id="SSF53955">
    <property type="entry name" value="Lysozyme-like"/>
    <property type="match status" value="1"/>
</dbReference>
<feature type="domain" description="NlpC/P60" evidence="7">
    <location>
        <begin position="407"/>
        <end position="530"/>
    </location>
</feature>
<reference evidence="8 9" key="1">
    <citation type="submission" date="2017-05" db="EMBL/GenBank/DDBJ databases">
        <title>Isolation of Rhodococcus sp. S2-17 biodegrading of BP-3.</title>
        <authorList>
            <person name="Lee Y."/>
            <person name="Kim K.H."/>
            <person name="Chun B.H."/>
            <person name="Jung H.S."/>
            <person name="Jeon C.O."/>
        </authorList>
    </citation>
    <scope>NUCLEOTIDE SEQUENCE [LARGE SCALE GENOMIC DNA]</scope>
    <source>
        <strain evidence="8 9">S2-17</strain>
        <plasmid evidence="9">prb98</plasmid>
    </source>
</reference>
<dbReference type="SUPFAM" id="SSF51261">
    <property type="entry name" value="Duplicated hybrid motif"/>
    <property type="match status" value="1"/>
</dbReference>
<accession>A0A2S2C6B9</accession>
<dbReference type="InterPro" id="IPR018247">
    <property type="entry name" value="EF_Hand_1_Ca_BS"/>
</dbReference>
<dbReference type="PROSITE" id="PS00018">
    <property type="entry name" value="EF_HAND_1"/>
    <property type="match status" value="1"/>
</dbReference>
<sequence length="530" mass="54013">MTARRLTAAALAASFTIGMASACTGGAIIDLPKPCRPAHSDSGGTRADSTPDDPPAAALIPSGPIQHPTAPGTTRFTSGFGPRWGAMHNGVDFAGPVGTPIYAALDGLVVAAGSSGEGPGVGFENWIIIDSAVDGRPVSTVYGHMYANGIHVKPGQSVKAGDHIADVGNAGGSTGPHLHFEYWEGGRLQDGTAIDPMPKLGGVPAPSGRDSSTPGSTISLMAASTPLDCGKGFGTAGGGDLKPGSVPTAFEEWFRKGGSLCPQISPALLAADTKAESGFRAVTSPAGAKGYTQFMDGTWAVYGRDDDGNGRVSQADVGDAVMAQGRYFCEIARSVDSWIADGSVKGDPLSLYIASYNAGEGAIKRAGGMPSGGDYSSETRPYVQKVLSYIPQFEQPGGRGEFVPSPTAGGSNVVEAAGQYFGTPYVWGGGGAGGPSDGGFDCSGLTQYAYARATGGKTILPRTSEDQWKVGTEIPISQAKPGDLVFGSWAAGGPGHVGIYAGNGQMVHAPTTGDVVKQAQVMADMRSRRM</sequence>
<dbReference type="InterPro" id="IPR016047">
    <property type="entry name" value="M23ase_b-sheet_dom"/>
</dbReference>
<keyword evidence="4" id="KW-0788">Thiol protease</keyword>
<evidence type="ECO:0000256" key="6">
    <source>
        <dbReference type="SAM" id="SignalP"/>
    </source>
</evidence>
<dbReference type="SUPFAM" id="SSF54001">
    <property type="entry name" value="Cysteine proteinases"/>
    <property type="match status" value="1"/>
</dbReference>
<dbReference type="Gene3D" id="3.90.1720.10">
    <property type="entry name" value="endopeptidase domain like (from Nostoc punctiforme)"/>
    <property type="match status" value="1"/>
</dbReference>
<dbReference type="OrthoDB" id="9815778at2"/>
<protein>
    <submittedName>
        <fullName evidence="8">Lytic transglycosylase</fullName>
    </submittedName>
</protein>
<dbReference type="PANTHER" id="PTHR47359">
    <property type="entry name" value="PEPTIDOGLYCAN DL-ENDOPEPTIDASE CWLO"/>
    <property type="match status" value="1"/>
</dbReference>